<gene>
    <name evidence="5" type="ORF">ACELLULO517_13915</name>
</gene>
<dbReference type="GO" id="GO:0000256">
    <property type="term" value="P:allantoin catabolic process"/>
    <property type="evidence" value="ECO:0007669"/>
    <property type="project" value="InterPro"/>
</dbReference>
<dbReference type="Pfam" id="PF04115">
    <property type="entry name" value="Ureidogly_lyase"/>
    <property type="match status" value="1"/>
</dbReference>
<dbReference type="InterPro" id="IPR024060">
    <property type="entry name" value="Ureidoglycolate_lyase_dom_sf"/>
</dbReference>
<evidence type="ECO:0000313" key="5">
    <source>
        <dbReference type="EMBL" id="MCB8881340.1"/>
    </source>
</evidence>
<comment type="subunit">
    <text evidence="1">Homodimer.</text>
</comment>
<protein>
    <submittedName>
        <fullName evidence="5">Ureidoglycolate lyase</fullName>
    </submittedName>
</protein>
<keyword evidence="2" id="KW-0659">Purine metabolism</keyword>
<dbReference type="Proteomes" id="UP000721844">
    <property type="component" value="Unassembled WGS sequence"/>
</dbReference>
<dbReference type="GO" id="GO:0006144">
    <property type="term" value="P:purine nucleobase metabolic process"/>
    <property type="evidence" value="ECO:0007669"/>
    <property type="project" value="UniProtKB-KW"/>
</dbReference>
<evidence type="ECO:0000256" key="1">
    <source>
        <dbReference type="ARBA" id="ARBA00011738"/>
    </source>
</evidence>
<organism evidence="5 6">
    <name type="scientific">Acidisoma cellulosilyticum</name>
    <dbReference type="NCBI Taxonomy" id="2802395"/>
    <lineage>
        <taxon>Bacteria</taxon>
        <taxon>Pseudomonadati</taxon>
        <taxon>Pseudomonadota</taxon>
        <taxon>Alphaproteobacteria</taxon>
        <taxon>Acetobacterales</taxon>
        <taxon>Acidocellaceae</taxon>
        <taxon>Acidisoma</taxon>
    </lineage>
</organism>
<evidence type="ECO:0000256" key="4">
    <source>
        <dbReference type="ARBA" id="ARBA00047684"/>
    </source>
</evidence>
<dbReference type="EMBL" id="JAESVA010000004">
    <property type="protein sequence ID" value="MCB8881340.1"/>
    <property type="molecule type" value="Genomic_DNA"/>
</dbReference>
<dbReference type="InterPro" id="IPR011051">
    <property type="entry name" value="RmlC_Cupin_sf"/>
</dbReference>
<proteinExistence type="predicted"/>
<dbReference type="CDD" id="cd20298">
    <property type="entry name" value="cupin_UAH"/>
    <property type="match status" value="1"/>
</dbReference>
<dbReference type="PANTHER" id="PTHR21221:SF1">
    <property type="entry name" value="UREIDOGLYCOLATE LYASE"/>
    <property type="match status" value="1"/>
</dbReference>
<evidence type="ECO:0000256" key="3">
    <source>
        <dbReference type="ARBA" id="ARBA00023239"/>
    </source>
</evidence>
<accession>A0A964E454</accession>
<dbReference type="PANTHER" id="PTHR21221">
    <property type="entry name" value="UREIDOGLYCOLATE HYDROLASE"/>
    <property type="match status" value="1"/>
</dbReference>
<dbReference type="InterPro" id="IPR007247">
    <property type="entry name" value="Ureidogly_lyase"/>
</dbReference>
<evidence type="ECO:0000313" key="6">
    <source>
        <dbReference type="Proteomes" id="UP000721844"/>
    </source>
</evidence>
<comment type="catalytic activity">
    <reaction evidence="4">
        <text>(S)-ureidoglycolate = urea + glyoxylate</text>
        <dbReference type="Rhea" id="RHEA:11304"/>
        <dbReference type="ChEBI" id="CHEBI:16199"/>
        <dbReference type="ChEBI" id="CHEBI:36655"/>
        <dbReference type="ChEBI" id="CHEBI:57296"/>
        <dbReference type="EC" id="4.3.2.3"/>
    </reaction>
</comment>
<dbReference type="SUPFAM" id="SSF51182">
    <property type="entry name" value="RmlC-like cupins"/>
    <property type="match status" value="1"/>
</dbReference>
<dbReference type="RefSeq" id="WP_227308011.1">
    <property type="nucleotide sequence ID" value="NZ_JAESVA010000004.1"/>
</dbReference>
<name>A0A964E454_9PROT</name>
<reference evidence="5 6" key="1">
    <citation type="journal article" date="2021" name="Microorganisms">
        <title>Acidisoma silvae sp. nov. and Acidisomacellulosilytica sp. nov., Two Acidophilic Bacteria Isolated from Decaying Wood, Hydrolyzing Cellulose and Producing Poly-3-hydroxybutyrate.</title>
        <authorList>
            <person name="Mieszkin S."/>
            <person name="Pouder E."/>
            <person name="Uroz S."/>
            <person name="Simon-Colin C."/>
            <person name="Alain K."/>
        </authorList>
    </citation>
    <scope>NUCLEOTIDE SEQUENCE [LARGE SCALE GENOMIC DNA]</scope>
    <source>
        <strain evidence="5 6">HW T5.17</strain>
    </source>
</reference>
<dbReference type="GO" id="GO:0050385">
    <property type="term" value="F:ureidoglycolate lyase activity"/>
    <property type="evidence" value="ECO:0007669"/>
    <property type="project" value="UniProtKB-EC"/>
</dbReference>
<keyword evidence="3 5" id="KW-0456">Lyase</keyword>
<dbReference type="Gene3D" id="2.60.120.480">
    <property type="entry name" value="Ureidoglycolate hydrolase"/>
    <property type="match status" value="1"/>
</dbReference>
<keyword evidence="6" id="KW-1185">Reference proteome</keyword>
<dbReference type="AlphaFoldDB" id="A0A964E454"/>
<comment type="caution">
    <text evidence="5">The sequence shown here is derived from an EMBL/GenBank/DDBJ whole genome shotgun (WGS) entry which is preliminary data.</text>
</comment>
<dbReference type="GO" id="GO:0004848">
    <property type="term" value="F:ureidoglycolate hydrolase activity"/>
    <property type="evidence" value="ECO:0007669"/>
    <property type="project" value="InterPro"/>
</dbReference>
<evidence type="ECO:0000256" key="2">
    <source>
        <dbReference type="ARBA" id="ARBA00022631"/>
    </source>
</evidence>
<sequence length="184" mass="19856">MAIAPVALSFLAKPLEPDQGHLVAPFGKLVTMGQTTIAVNDGTALRCDIEKFPAEQAKPGFALITSIYQAKAQSLPRSIDMLERHSQTPQLILPLSGNGHVMVACCSDSDGCPDLSTLRAFRLASSQGIIYDAGIWHHPIIAIDSMAQFLVQSWQNGKPDDCEITKIDQTLVNLDSATVRENGQ</sequence>
<dbReference type="InterPro" id="IPR047233">
    <property type="entry name" value="UAH_cupin"/>
</dbReference>